<gene>
    <name evidence="1" type="ORF">KTAU_32620</name>
</gene>
<organism evidence="1 2">
    <name type="scientific">Thermogemmatispora aurantia</name>
    <dbReference type="NCBI Taxonomy" id="2045279"/>
    <lineage>
        <taxon>Bacteria</taxon>
        <taxon>Bacillati</taxon>
        <taxon>Chloroflexota</taxon>
        <taxon>Ktedonobacteria</taxon>
        <taxon>Thermogemmatisporales</taxon>
        <taxon>Thermogemmatisporaceae</taxon>
        <taxon>Thermogemmatispora</taxon>
    </lineage>
</organism>
<dbReference type="AlphaFoldDB" id="A0A5J4KFE1"/>
<protein>
    <submittedName>
        <fullName evidence="1">Uncharacterized protein</fullName>
    </submittedName>
</protein>
<sequence>MWKTYPQNRWISACPLVRMCRTYEVQLDVLWEAVDNLWKSYPPILWKTLESRQLVWIVWKSYPQNRWITGEKDVLTQQVMMTDVENLSTKPVDNSEMLPACVEK</sequence>
<reference evidence="1 2" key="1">
    <citation type="journal article" date="2019" name="Int. J. Syst. Evol. Microbiol.">
        <title>Thermogemmatispora aurantia sp. nov. and Thermogemmatispora argillosa sp. nov., within the class Ktedonobacteria, and emended description of the genus Thermogemmatispora.</title>
        <authorList>
            <person name="Zheng Y."/>
            <person name="Wang C.M."/>
            <person name="Sakai Y."/>
            <person name="Abe K."/>
            <person name="Yokota A."/>
            <person name="Yabe S."/>
        </authorList>
    </citation>
    <scope>NUCLEOTIDE SEQUENCE [LARGE SCALE GENOMIC DNA]</scope>
    <source>
        <strain evidence="1 2">A1-2</strain>
    </source>
</reference>
<accession>A0A5J4KFE1</accession>
<dbReference type="Proteomes" id="UP000334820">
    <property type="component" value="Unassembled WGS sequence"/>
</dbReference>
<keyword evidence="2" id="KW-1185">Reference proteome</keyword>
<evidence type="ECO:0000313" key="1">
    <source>
        <dbReference type="EMBL" id="GER84626.1"/>
    </source>
</evidence>
<name>A0A5J4KFE1_9CHLR</name>
<comment type="caution">
    <text evidence="1">The sequence shown here is derived from an EMBL/GenBank/DDBJ whole genome shotgun (WGS) entry which is preliminary data.</text>
</comment>
<proteinExistence type="predicted"/>
<evidence type="ECO:0000313" key="2">
    <source>
        <dbReference type="Proteomes" id="UP000334820"/>
    </source>
</evidence>
<dbReference type="EMBL" id="BKZV01000005">
    <property type="protein sequence ID" value="GER84626.1"/>
    <property type="molecule type" value="Genomic_DNA"/>
</dbReference>